<evidence type="ECO:0000256" key="8">
    <source>
        <dbReference type="ARBA" id="ARBA00022989"/>
    </source>
</evidence>
<dbReference type="HOGENOM" id="CLU_009289_1_1_9"/>
<evidence type="ECO:0000256" key="13">
    <source>
        <dbReference type="SAM" id="Phobius"/>
    </source>
</evidence>
<feature type="domain" description="Penicillin-binding protein dimerisation" evidence="15">
    <location>
        <begin position="53"/>
        <end position="368"/>
    </location>
</feature>
<evidence type="ECO:0000256" key="6">
    <source>
        <dbReference type="ARBA" id="ARBA00022960"/>
    </source>
</evidence>
<sequence>MEEKKNIPRLDTIKKIVLVVFAVILAKILYLTTVKYQHYTELAQSKTYKNLTIEAPRGEIRDRYGRLLAGNKNQFAVKISGDSLNKQDKDKDSKASSNEIALNLINLLEKNGEEYVDEFPIYVENGKYFYTYDKEINDYKKENNIPLKYNAKQTFYKIVDDLIANGTLESSDRDLDPVDLQSKLNEKGYYPPILVSKWLFTAQRDKYDWLESYDIEKTATAREAFLKLRNSEKLGIDKTLSDADARKIMLVKDLIKSQGYSQYSPVTVAKNIKENTIAQIEENSINLPGVTVDSQPVRYYPNKELASHVLGYLGKIPSVKVDEYLEKGYNKDDMVGLSGIEKYYENQLRGEDGYKQVQVDAFGRISGEIDSKDPVSGDTVYLSFDLELQKVAQDALKQVVIKAQSGATLKSKLGDVSASAVPKAKSGAIIAIDVKTGDTLAMASYPDFDPNKFANGISEEDYKALQPENQNDTLAPNALINLATHGAFQPGSAFKMVTGMAALESGLDPNYTINDPGVIKFGAKTFGDYVWNHGRGNHGRTNLYKAIQESCNIYFFTLGTGKNWMLNKDLGIDMGAEKILKYAKMFGFDKKVGLDDEIGESEGKVPNTEDKLKSVQSMLRADIDKKMANVFTDITRAKNREEYEKRIDKIVSWAAEDETPGRVEAMNRLKELKVKEDKVEEIADLIVYSYFNSAKWGTGDTFNLSIGQGENAYTPAQVARYVAAIANGGYLVDISVVDKIVSSDYSSVTIDENKKEKINFKNPESLKELTKGMKLVATKGTGAKVMSSFPIPVAAKTGSAEMTGKIPTANEYQYLKSHASSYGIDIRQAEKLAEQLKAKKEKELSEAKKKELQAKLKDKSITEEEKEDIEKQLAGKIEVKLEDTDKINAQYLRKAMKELKPDLTDEQIDRFKDDYGTFTWSVAFAPADDPEIAVVCVIPQGDSSIYSMFPVREVLGQYFGLLSNNGQLTEEQKKNMTKEQEQRYQEKKQQEESEKQVNYGVKPIN</sequence>
<comment type="subcellular location">
    <subcellularLocation>
        <location evidence="2">Cell membrane</location>
    </subcellularLocation>
    <subcellularLocation>
        <location evidence="1">Membrane</location>
        <topology evidence="1">Single-pass membrane protein</topology>
    </subcellularLocation>
</comment>
<evidence type="ECO:0000259" key="14">
    <source>
        <dbReference type="Pfam" id="PF00905"/>
    </source>
</evidence>
<evidence type="ECO:0000256" key="7">
    <source>
        <dbReference type="ARBA" id="ARBA00022984"/>
    </source>
</evidence>
<evidence type="ECO:0000256" key="9">
    <source>
        <dbReference type="ARBA" id="ARBA00023136"/>
    </source>
</evidence>
<dbReference type="Pfam" id="PF03717">
    <property type="entry name" value="PBP_dimer"/>
    <property type="match status" value="1"/>
</dbReference>
<dbReference type="PANTHER" id="PTHR30627:SF2">
    <property type="entry name" value="PEPTIDOGLYCAN D,D-TRANSPEPTIDASE MRDA"/>
    <property type="match status" value="1"/>
</dbReference>
<evidence type="ECO:0000256" key="4">
    <source>
        <dbReference type="ARBA" id="ARBA00022475"/>
    </source>
</evidence>
<evidence type="ECO:0000256" key="10">
    <source>
        <dbReference type="ARBA" id="ARBA00023316"/>
    </source>
</evidence>
<evidence type="ECO:0000256" key="11">
    <source>
        <dbReference type="SAM" id="Coils"/>
    </source>
</evidence>
<dbReference type="InterPro" id="IPR050515">
    <property type="entry name" value="Beta-lactam/transpept"/>
</dbReference>
<evidence type="ECO:0000256" key="3">
    <source>
        <dbReference type="ARBA" id="ARBA00007171"/>
    </source>
</evidence>
<keyword evidence="5 13" id="KW-0812">Transmembrane</keyword>
<dbReference type="InterPro" id="IPR001460">
    <property type="entry name" value="PCN-bd_Tpept"/>
</dbReference>
<dbReference type="GO" id="GO:0005886">
    <property type="term" value="C:plasma membrane"/>
    <property type="evidence" value="ECO:0007669"/>
    <property type="project" value="UniProtKB-SubCell"/>
</dbReference>
<dbReference type="SUPFAM" id="SSF56601">
    <property type="entry name" value="beta-lactamase/transpeptidase-like"/>
    <property type="match status" value="1"/>
</dbReference>
<comment type="similarity">
    <text evidence="3">Belongs to the transpeptidase family.</text>
</comment>
<dbReference type="GO" id="GO:0008360">
    <property type="term" value="P:regulation of cell shape"/>
    <property type="evidence" value="ECO:0007669"/>
    <property type="project" value="UniProtKB-KW"/>
</dbReference>
<reference evidence="16 17" key="2">
    <citation type="submission" date="2008-10" db="EMBL/GenBank/DDBJ databases">
        <title>Draft genome sequence of Clostridium hiranonis (DSM 13275).</title>
        <authorList>
            <person name="Sudarsanam P."/>
            <person name="Ley R."/>
            <person name="Guruge J."/>
            <person name="Turnbaugh P.J."/>
            <person name="Mahowald M."/>
            <person name="Liep D."/>
            <person name="Gordon J."/>
        </authorList>
    </citation>
    <scope>NUCLEOTIDE SEQUENCE [LARGE SCALE GENOMIC DNA]</scope>
    <source>
        <strain evidence="16 17">DSM 13275</strain>
    </source>
</reference>
<dbReference type="GO" id="GO:0009252">
    <property type="term" value="P:peptidoglycan biosynthetic process"/>
    <property type="evidence" value="ECO:0007669"/>
    <property type="project" value="UniProtKB-KW"/>
</dbReference>
<dbReference type="Pfam" id="PF00905">
    <property type="entry name" value="Transpeptidase"/>
    <property type="match status" value="1"/>
</dbReference>
<keyword evidence="6" id="KW-0133">Cell shape</keyword>
<organism evidence="16 17">
    <name type="scientific">Peptacetobacter hiranonis (strain DSM 13275 / JCM 10541 / KCTC 15199 / TO-931)</name>
    <name type="common">Clostridium hiranonis</name>
    <dbReference type="NCBI Taxonomy" id="500633"/>
    <lineage>
        <taxon>Bacteria</taxon>
        <taxon>Bacillati</taxon>
        <taxon>Bacillota</taxon>
        <taxon>Clostridia</taxon>
        <taxon>Peptostreptococcales</taxon>
        <taxon>Peptostreptococcaceae</taxon>
        <taxon>Peptacetobacter</taxon>
    </lineage>
</organism>
<dbReference type="SUPFAM" id="SSF56519">
    <property type="entry name" value="Penicillin binding protein dimerisation domain"/>
    <property type="match status" value="1"/>
</dbReference>
<evidence type="ECO:0000256" key="2">
    <source>
        <dbReference type="ARBA" id="ARBA00004236"/>
    </source>
</evidence>
<gene>
    <name evidence="16" type="ORF">CLOHIR_01963</name>
</gene>
<dbReference type="GO" id="GO:0071972">
    <property type="term" value="F:peptidoglycan L,D-transpeptidase activity"/>
    <property type="evidence" value="ECO:0007669"/>
    <property type="project" value="TreeGrafter"/>
</dbReference>
<keyword evidence="8 13" id="KW-1133">Transmembrane helix</keyword>
<dbReference type="RefSeq" id="WP_006440824.1">
    <property type="nucleotide sequence ID" value="NZ_DS995359.1"/>
</dbReference>
<dbReference type="STRING" id="500633.CLOHIR_01963"/>
<name>B6G1F6_PEPHT</name>
<dbReference type="PANTHER" id="PTHR30627">
    <property type="entry name" value="PEPTIDOGLYCAN D,D-TRANSPEPTIDASE"/>
    <property type="match status" value="1"/>
</dbReference>
<dbReference type="InterPro" id="IPR036138">
    <property type="entry name" value="PBP_dimer_sf"/>
</dbReference>
<dbReference type="Gene3D" id="3.40.710.10">
    <property type="entry name" value="DD-peptidase/beta-lactamase superfamily"/>
    <property type="match status" value="1"/>
</dbReference>
<keyword evidence="9 13" id="KW-0472">Membrane</keyword>
<dbReference type="EMBL" id="ABWP01000073">
    <property type="protein sequence ID" value="EEA84422.1"/>
    <property type="molecule type" value="Genomic_DNA"/>
</dbReference>
<dbReference type="InterPro" id="IPR012338">
    <property type="entry name" value="Beta-lactam/transpept-like"/>
</dbReference>
<feature type="compositionally biased region" description="Basic and acidic residues" evidence="12">
    <location>
        <begin position="970"/>
        <end position="995"/>
    </location>
</feature>
<dbReference type="OrthoDB" id="9757901at2"/>
<keyword evidence="7" id="KW-0573">Peptidoglycan synthesis</keyword>
<dbReference type="GO" id="GO:0008658">
    <property type="term" value="F:penicillin binding"/>
    <property type="evidence" value="ECO:0007669"/>
    <property type="project" value="InterPro"/>
</dbReference>
<dbReference type="GO" id="GO:0071555">
    <property type="term" value="P:cell wall organization"/>
    <property type="evidence" value="ECO:0007669"/>
    <property type="project" value="UniProtKB-KW"/>
</dbReference>
<dbReference type="eggNOG" id="COG0768">
    <property type="taxonomic scope" value="Bacteria"/>
</dbReference>
<feature type="domain" description="Penicillin-binding protein transpeptidase" evidence="14">
    <location>
        <begin position="427"/>
        <end position="826"/>
    </location>
</feature>
<dbReference type="Proteomes" id="UP000003178">
    <property type="component" value="Unassembled WGS sequence"/>
</dbReference>
<evidence type="ECO:0000313" key="16">
    <source>
        <dbReference type="EMBL" id="EEA84422.1"/>
    </source>
</evidence>
<protein>
    <submittedName>
        <fullName evidence="16">Penicillin-binding protein, transpeptidase domain protein</fullName>
    </submittedName>
</protein>
<feature type="region of interest" description="Disordered" evidence="12">
    <location>
        <begin position="970"/>
        <end position="1005"/>
    </location>
</feature>
<evidence type="ECO:0000259" key="15">
    <source>
        <dbReference type="Pfam" id="PF03717"/>
    </source>
</evidence>
<dbReference type="Gene3D" id="3.90.1310.10">
    <property type="entry name" value="Penicillin-binding protein 2a (Domain 2)"/>
    <property type="match status" value="2"/>
</dbReference>
<comment type="caution">
    <text evidence="16">The sequence shown here is derived from an EMBL/GenBank/DDBJ whole genome shotgun (WGS) entry which is preliminary data.</text>
</comment>
<evidence type="ECO:0000313" key="17">
    <source>
        <dbReference type="Proteomes" id="UP000003178"/>
    </source>
</evidence>
<keyword evidence="10" id="KW-0961">Cell wall biogenesis/degradation</keyword>
<evidence type="ECO:0000256" key="1">
    <source>
        <dbReference type="ARBA" id="ARBA00004167"/>
    </source>
</evidence>
<accession>B6G1F6</accession>
<reference evidence="16 17" key="1">
    <citation type="submission" date="2008-09" db="EMBL/GenBank/DDBJ databases">
        <authorList>
            <person name="Fulton L."/>
            <person name="Clifton S."/>
            <person name="Fulton B."/>
            <person name="Xu J."/>
            <person name="Minx P."/>
            <person name="Pepin K.H."/>
            <person name="Johnson M."/>
            <person name="Thiruvilangam P."/>
            <person name="Bhonagiri V."/>
            <person name="Nash W.E."/>
            <person name="Mardis E.R."/>
            <person name="Wilson R.K."/>
        </authorList>
    </citation>
    <scope>NUCLEOTIDE SEQUENCE [LARGE SCALE GENOMIC DNA]</scope>
    <source>
        <strain evidence="16 17">DSM 13275</strain>
    </source>
</reference>
<evidence type="ECO:0000256" key="5">
    <source>
        <dbReference type="ARBA" id="ARBA00022692"/>
    </source>
</evidence>
<dbReference type="InterPro" id="IPR005311">
    <property type="entry name" value="PBP_dimer"/>
</dbReference>
<feature type="transmembrane region" description="Helical" evidence="13">
    <location>
        <begin position="12"/>
        <end position="31"/>
    </location>
</feature>
<proteinExistence type="inferred from homology"/>
<evidence type="ECO:0000256" key="12">
    <source>
        <dbReference type="SAM" id="MobiDB-lite"/>
    </source>
</evidence>
<dbReference type="AlphaFoldDB" id="B6G1F6"/>
<keyword evidence="4" id="KW-1003">Cell membrane</keyword>
<feature type="coiled-coil region" evidence="11">
    <location>
        <begin position="826"/>
        <end position="872"/>
    </location>
</feature>
<keyword evidence="11" id="KW-0175">Coiled coil</keyword>
<keyword evidence="17" id="KW-1185">Reference proteome</keyword>